<name>A0A433DG85_9FUNG</name>
<sequence length="141" mass="15806">MSSFIIFFAENESPMAHVKSVSEANINSHRGLSALAVGVTCPCFGFHLTRLPHRWHPSDHPVGLCLVFFNSLQIFANLGGFDLANHYLLLGRPLYQDRLLEPVNSYGAITSTSSAELPRRIKEFVFKRRESSSEKNTVVEN</sequence>
<proteinExistence type="predicted"/>
<dbReference type="Proteomes" id="UP000268093">
    <property type="component" value="Unassembled WGS sequence"/>
</dbReference>
<comment type="caution">
    <text evidence="1">The sequence shown here is derived from an EMBL/GenBank/DDBJ whole genome shotgun (WGS) entry which is preliminary data.</text>
</comment>
<dbReference type="EMBL" id="RBNI01001928">
    <property type="protein sequence ID" value="RUP49837.1"/>
    <property type="molecule type" value="Genomic_DNA"/>
</dbReference>
<dbReference type="OrthoDB" id="10259513at2759"/>
<dbReference type="AlphaFoldDB" id="A0A433DG85"/>
<gene>
    <name evidence="1" type="ORF">BC936DRAFT_141314</name>
</gene>
<reference evidence="1 2" key="1">
    <citation type="journal article" date="2018" name="New Phytol.">
        <title>Phylogenomics of Endogonaceae and evolution of mycorrhizas within Mucoromycota.</title>
        <authorList>
            <person name="Chang Y."/>
            <person name="Desiro A."/>
            <person name="Na H."/>
            <person name="Sandor L."/>
            <person name="Lipzen A."/>
            <person name="Clum A."/>
            <person name="Barry K."/>
            <person name="Grigoriev I.V."/>
            <person name="Martin F.M."/>
            <person name="Stajich J.E."/>
            <person name="Smith M.E."/>
            <person name="Bonito G."/>
            <person name="Spatafora J.W."/>
        </authorList>
    </citation>
    <scope>NUCLEOTIDE SEQUENCE [LARGE SCALE GENOMIC DNA]</scope>
    <source>
        <strain evidence="1 2">GMNB39</strain>
    </source>
</reference>
<accession>A0A433DG85</accession>
<protein>
    <submittedName>
        <fullName evidence="1">Uncharacterized protein</fullName>
    </submittedName>
</protein>
<keyword evidence="2" id="KW-1185">Reference proteome</keyword>
<evidence type="ECO:0000313" key="2">
    <source>
        <dbReference type="Proteomes" id="UP000268093"/>
    </source>
</evidence>
<evidence type="ECO:0000313" key="1">
    <source>
        <dbReference type="EMBL" id="RUP49837.1"/>
    </source>
</evidence>
<organism evidence="1 2">
    <name type="scientific">Jimgerdemannia flammicorona</name>
    <dbReference type="NCBI Taxonomy" id="994334"/>
    <lineage>
        <taxon>Eukaryota</taxon>
        <taxon>Fungi</taxon>
        <taxon>Fungi incertae sedis</taxon>
        <taxon>Mucoromycota</taxon>
        <taxon>Mucoromycotina</taxon>
        <taxon>Endogonomycetes</taxon>
        <taxon>Endogonales</taxon>
        <taxon>Endogonaceae</taxon>
        <taxon>Jimgerdemannia</taxon>
    </lineage>
</organism>